<dbReference type="Proteomes" id="UP000005239">
    <property type="component" value="Unassembled WGS sequence"/>
</dbReference>
<keyword evidence="2" id="KW-1185">Reference proteome</keyword>
<sequence length="155" mass="17853">MFPFSNIDREITTNVQDDVDALRVLEILNEVRKTTVDQETSARRMKHTVQPYSYDKDGNEKEEAASDYCQHQKNSTRMCAPQQIVWYLEAFSSKIVTALFIPPKKRIRSKEKKAEKVEKAVCSVMGAMYDMPVVYAFFGSSVAFAFTTFPFSFYT</sequence>
<dbReference type="EnsemblMetazoa" id="PPA44552.1">
    <property type="protein sequence ID" value="PPA44552.1"/>
    <property type="gene ID" value="WBGene00282921"/>
</dbReference>
<proteinExistence type="predicted"/>
<evidence type="ECO:0000313" key="1">
    <source>
        <dbReference type="EnsemblMetazoa" id="PPA44552.1"/>
    </source>
</evidence>
<reference evidence="2" key="1">
    <citation type="journal article" date="2008" name="Nat. Genet.">
        <title>The Pristionchus pacificus genome provides a unique perspective on nematode lifestyle and parasitism.</title>
        <authorList>
            <person name="Dieterich C."/>
            <person name="Clifton S.W."/>
            <person name="Schuster L.N."/>
            <person name="Chinwalla A."/>
            <person name="Delehaunty K."/>
            <person name="Dinkelacker I."/>
            <person name="Fulton L."/>
            <person name="Fulton R."/>
            <person name="Godfrey J."/>
            <person name="Minx P."/>
            <person name="Mitreva M."/>
            <person name="Roeseler W."/>
            <person name="Tian H."/>
            <person name="Witte H."/>
            <person name="Yang S.P."/>
            <person name="Wilson R.K."/>
            <person name="Sommer R.J."/>
        </authorList>
    </citation>
    <scope>NUCLEOTIDE SEQUENCE [LARGE SCALE GENOMIC DNA]</scope>
    <source>
        <strain evidence="2">PS312</strain>
    </source>
</reference>
<evidence type="ECO:0000313" key="2">
    <source>
        <dbReference type="Proteomes" id="UP000005239"/>
    </source>
</evidence>
<reference evidence="1" key="2">
    <citation type="submission" date="2022-06" db="UniProtKB">
        <authorList>
            <consortium name="EnsemblMetazoa"/>
        </authorList>
    </citation>
    <scope>IDENTIFICATION</scope>
    <source>
        <strain evidence="1">PS312</strain>
    </source>
</reference>
<organism evidence="1 2">
    <name type="scientific">Pristionchus pacificus</name>
    <name type="common">Parasitic nematode worm</name>
    <dbReference type="NCBI Taxonomy" id="54126"/>
    <lineage>
        <taxon>Eukaryota</taxon>
        <taxon>Metazoa</taxon>
        <taxon>Ecdysozoa</taxon>
        <taxon>Nematoda</taxon>
        <taxon>Chromadorea</taxon>
        <taxon>Rhabditida</taxon>
        <taxon>Rhabditina</taxon>
        <taxon>Diplogasteromorpha</taxon>
        <taxon>Diplogasteroidea</taxon>
        <taxon>Neodiplogasteridae</taxon>
        <taxon>Pristionchus</taxon>
    </lineage>
</organism>
<protein>
    <submittedName>
        <fullName evidence="1">Uncharacterized protein</fullName>
    </submittedName>
</protein>
<name>A0A2A6BTT5_PRIPA</name>
<dbReference type="AlphaFoldDB" id="A0A2A6BTT5"/>
<gene>
    <name evidence="1" type="primary">WBGene00282921</name>
</gene>
<accession>A0A2A6BTT5</accession>
<accession>A0A8R1V293</accession>